<feature type="domain" description="VWFA" evidence="3">
    <location>
        <begin position="92"/>
        <end position="228"/>
    </location>
</feature>
<feature type="transmembrane region" description="Helical" evidence="2">
    <location>
        <begin position="6"/>
        <end position="24"/>
    </location>
</feature>
<dbReference type="SUPFAM" id="SSF52317">
    <property type="entry name" value="Class I glutamine amidotransferase-like"/>
    <property type="match status" value="1"/>
</dbReference>
<feature type="region of interest" description="Disordered" evidence="1">
    <location>
        <begin position="249"/>
        <end position="271"/>
    </location>
</feature>
<organism evidence="4 5">
    <name type="scientific">Novipirellula caenicola</name>
    <dbReference type="NCBI Taxonomy" id="1536901"/>
    <lineage>
        <taxon>Bacteria</taxon>
        <taxon>Pseudomonadati</taxon>
        <taxon>Planctomycetota</taxon>
        <taxon>Planctomycetia</taxon>
        <taxon>Pirellulales</taxon>
        <taxon>Pirellulaceae</taxon>
        <taxon>Novipirellula</taxon>
    </lineage>
</organism>
<dbReference type="Pfam" id="PF13519">
    <property type="entry name" value="VWA_2"/>
    <property type="match status" value="1"/>
</dbReference>
<dbReference type="InterPro" id="IPR024163">
    <property type="entry name" value="Aerotolerance_reg_N"/>
</dbReference>
<name>A0ABP9VQR0_9BACT</name>
<protein>
    <recommendedName>
        <fullName evidence="3">VWFA domain-containing protein</fullName>
    </recommendedName>
</protein>
<reference evidence="4 5" key="1">
    <citation type="submission" date="2024-02" db="EMBL/GenBank/DDBJ databases">
        <title>Rhodopirellula caenicola NBRC 110016.</title>
        <authorList>
            <person name="Ichikawa N."/>
            <person name="Katano-Makiyama Y."/>
            <person name="Hidaka K."/>
        </authorList>
    </citation>
    <scope>NUCLEOTIDE SEQUENCE [LARGE SCALE GENOMIC DNA]</scope>
    <source>
        <strain evidence="4 5">NBRC 110016</strain>
    </source>
</reference>
<dbReference type="InterPro" id="IPR002035">
    <property type="entry name" value="VWF_A"/>
</dbReference>
<evidence type="ECO:0000313" key="5">
    <source>
        <dbReference type="Proteomes" id="UP001416858"/>
    </source>
</evidence>
<dbReference type="Gene3D" id="3.40.50.880">
    <property type="match status" value="1"/>
</dbReference>
<evidence type="ECO:0000256" key="1">
    <source>
        <dbReference type="SAM" id="MobiDB-lite"/>
    </source>
</evidence>
<accession>A0ABP9VQR0</accession>
<evidence type="ECO:0000256" key="2">
    <source>
        <dbReference type="SAM" id="Phobius"/>
    </source>
</evidence>
<dbReference type="PANTHER" id="PTHR37464:SF1">
    <property type="entry name" value="BLL2463 PROTEIN"/>
    <property type="match status" value="1"/>
</dbReference>
<comment type="caution">
    <text evidence="4">The sequence shown here is derived from an EMBL/GenBank/DDBJ whole genome shotgun (WGS) entry which is preliminary data.</text>
</comment>
<dbReference type="Proteomes" id="UP001416858">
    <property type="component" value="Unassembled WGS sequence"/>
</dbReference>
<dbReference type="InterPro" id="IPR011933">
    <property type="entry name" value="Double_TM_dom"/>
</dbReference>
<keyword evidence="2" id="KW-0472">Membrane</keyword>
<keyword evidence="5" id="KW-1185">Reference proteome</keyword>
<evidence type="ECO:0000259" key="3">
    <source>
        <dbReference type="PROSITE" id="PS50234"/>
    </source>
</evidence>
<dbReference type="InterPro" id="IPR029062">
    <property type="entry name" value="Class_I_gatase-like"/>
</dbReference>
<dbReference type="InterPro" id="IPR036465">
    <property type="entry name" value="vWFA_dom_sf"/>
</dbReference>
<dbReference type="PANTHER" id="PTHR37464">
    <property type="entry name" value="BLL2463 PROTEIN"/>
    <property type="match status" value="1"/>
</dbReference>
<dbReference type="SUPFAM" id="SSF53300">
    <property type="entry name" value="vWA-like"/>
    <property type="match status" value="1"/>
</dbReference>
<evidence type="ECO:0000313" key="4">
    <source>
        <dbReference type="EMBL" id="GAA5507006.1"/>
    </source>
</evidence>
<keyword evidence="2" id="KW-0812">Transmembrane</keyword>
<dbReference type="SMART" id="SM00327">
    <property type="entry name" value="VWA"/>
    <property type="match status" value="1"/>
</dbReference>
<keyword evidence="2" id="KW-1133">Transmembrane helix</keyword>
<gene>
    <name evidence="4" type="ORF">Rcae01_02460</name>
</gene>
<dbReference type="EMBL" id="BAABRO010000004">
    <property type="protein sequence ID" value="GAA5507006.1"/>
    <property type="molecule type" value="Genomic_DNA"/>
</dbReference>
<feature type="compositionally biased region" description="Polar residues" evidence="1">
    <location>
        <begin position="257"/>
        <end position="266"/>
    </location>
</feature>
<sequence>MSLLAPLYFAGALAIGLPILFHLIRRQPKGNIAFSSLMFLRPTPPRLTRRSRLDNWLLLLIRALAILLLAAAFARPFFRTQSLTDSEATGQRMVMLLDTSASMKRVGVWEQAIEQVDRVIGELGSNDHLAVVAFDNQPRTLFSLEQSYELAADQRFSAARLSLQNLSPSWQDSDLGRALVYAADIAAASEADHEDDPRDAALILISDMQSGSKIESLQRFSWPENVKLDVRTVRGRNDGNAWAQILRSSGDEADIQSDPNNGPSQRIDSRTANRRIRVTNSIGTNASDFRLAWKTTGNKTIDAMPVHVPPGESRTISVPLPDADVTALVLSGDQEPYDNATYLVLPQPVTANIVFAGPTEHDKAPRDRLRYYLEQVPFDTPQRTVTITTDTNSLPGVTDRDIDVIATPLVVVTQSVDEAMAQRIQHYASAGGTVLLVLAEPSENWASTLNAMYEERDGETPAIEVSEASQDDYAMLAHIDFEHPVFMPMADPQFNDFTKVRFWSHRQIRGLPEETKVLARFDDGDPAVFEHAVGEGHLIVLAAGWHPEASQLSLSTKFIPLMFSIFDRGRRETTDGNRYRVGDRLDEATANPTLITASEDAASGSTSLDFDLCLNQPGVYRIGQDGHTQTIAVNLADAESRVEPMDAASLEKFGVRLGKTESNEARKSSERQSKDIELESNQKLWQWLMAAAMGLLVTETLLVRIRQ</sequence>
<feature type="transmembrane region" description="Helical" evidence="2">
    <location>
        <begin position="56"/>
        <end position="78"/>
    </location>
</feature>
<dbReference type="CDD" id="cd00198">
    <property type="entry name" value="vWFA"/>
    <property type="match status" value="1"/>
</dbReference>
<dbReference type="Pfam" id="PF07584">
    <property type="entry name" value="BatA"/>
    <property type="match status" value="1"/>
</dbReference>
<dbReference type="RefSeq" id="WP_345683896.1">
    <property type="nucleotide sequence ID" value="NZ_BAABRO010000004.1"/>
</dbReference>
<proteinExistence type="predicted"/>
<dbReference type="Gene3D" id="3.40.50.410">
    <property type="entry name" value="von Willebrand factor, type A domain"/>
    <property type="match status" value="1"/>
</dbReference>
<dbReference type="NCBIfam" id="TIGR02226">
    <property type="entry name" value="two_anch"/>
    <property type="match status" value="1"/>
</dbReference>
<dbReference type="PROSITE" id="PS50234">
    <property type="entry name" value="VWFA"/>
    <property type="match status" value="1"/>
</dbReference>